<reference evidence="2" key="1">
    <citation type="submission" date="2023-03" db="EMBL/GenBank/DDBJ databases">
        <title>Actinoallomurus iriomotensis NBRC 103684.</title>
        <authorList>
            <person name="Ichikawa N."/>
            <person name="Sato H."/>
            <person name="Tonouchi N."/>
        </authorList>
    </citation>
    <scope>NUCLEOTIDE SEQUENCE</scope>
    <source>
        <strain evidence="2">NBRC 103684</strain>
    </source>
</reference>
<evidence type="ECO:0000313" key="3">
    <source>
        <dbReference type="Proteomes" id="UP001165074"/>
    </source>
</evidence>
<sequence>MRAGLATDASMPAGASGRSGSGAGLTPAPYPRRGFPQDKRPPACRSLRSREVPDVRFRQVRRTAVGEDRHE</sequence>
<dbReference type="AlphaFoldDB" id="A0A9W6VZ43"/>
<evidence type="ECO:0000313" key="2">
    <source>
        <dbReference type="EMBL" id="GLY85520.1"/>
    </source>
</evidence>
<proteinExistence type="predicted"/>
<dbReference type="Proteomes" id="UP001165074">
    <property type="component" value="Unassembled WGS sequence"/>
</dbReference>
<keyword evidence="3" id="KW-1185">Reference proteome</keyword>
<dbReference type="EMBL" id="BSTK01000004">
    <property type="protein sequence ID" value="GLY85520.1"/>
    <property type="molecule type" value="Genomic_DNA"/>
</dbReference>
<organism evidence="2 3">
    <name type="scientific">Actinoallomurus iriomotensis</name>
    <dbReference type="NCBI Taxonomy" id="478107"/>
    <lineage>
        <taxon>Bacteria</taxon>
        <taxon>Bacillati</taxon>
        <taxon>Actinomycetota</taxon>
        <taxon>Actinomycetes</taxon>
        <taxon>Streptosporangiales</taxon>
        <taxon>Thermomonosporaceae</taxon>
        <taxon>Actinoallomurus</taxon>
    </lineage>
</organism>
<gene>
    <name evidence="2" type="ORF">Airi02_034490</name>
</gene>
<feature type="compositionally biased region" description="Basic and acidic residues" evidence="1">
    <location>
        <begin position="48"/>
        <end position="57"/>
    </location>
</feature>
<accession>A0A9W6VZ43</accession>
<evidence type="ECO:0000256" key="1">
    <source>
        <dbReference type="SAM" id="MobiDB-lite"/>
    </source>
</evidence>
<name>A0A9W6VZ43_9ACTN</name>
<comment type="caution">
    <text evidence="2">The sequence shown here is derived from an EMBL/GenBank/DDBJ whole genome shotgun (WGS) entry which is preliminary data.</text>
</comment>
<feature type="region of interest" description="Disordered" evidence="1">
    <location>
        <begin position="1"/>
        <end position="71"/>
    </location>
</feature>
<protein>
    <submittedName>
        <fullName evidence="2">Uncharacterized protein</fullName>
    </submittedName>
</protein>